<evidence type="ECO:0000259" key="12">
    <source>
        <dbReference type="Pfam" id="PF08264"/>
    </source>
</evidence>
<feature type="binding site" evidence="10">
    <location>
        <position position="551"/>
    </location>
    <ligand>
        <name>L-isoleucyl-5'-AMP</name>
        <dbReference type="ChEBI" id="CHEBI:178002"/>
    </ligand>
</feature>
<evidence type="ECO:0000256" key="6">
    <source>
        <dbReference type="ARBA" id="ARBA00022917"/>
    </source>
</evidence>
<dbReference type="Gene3D" id="3.90.740.10">
    <property type="entry name" value="Valyl/Leucyl/Isoleucyl-tRNA synthetase, editing domain"/>
    <property type="match status" value="1"/>
</dbReference>
<keyword evidence="6 10" id="KW-0648">Protein biosynthesis</keyword>
<feature type="domain" description="Aminoacyl-tRNA synthetase class Ia" evidence="11">
    <location>
        <begin position="33"/>
        <end position="631"/>
    </location>
</feature>
<dbReference type="InterPro" id="IPR013155">
    <property type="entry name" value="M/V/L/I-tRNA-synth_anticd-bd"/>
</dbReference>
<evidence type="ECO:0000256" key="8">
    <source>
        <dbReference type="ARBA" id="ARBA00025217"/>
    </source>
</evidence>
<comment type="domain">
    <text evidence="10">IleRS has two distinct active sites: one for aminoacylation and one for editing. The misactivated valine is translocated from the active site to the editing site, which sterically excludes the correctly activated isoleucine. The single editing site contains two valyl binding pockets, one specific for each substrate (Val-AMP or Val-tRNA(Ile)).</text>
</comment>
<dbReference type="NCBIfam" id="TIGR00392">
    <property type="entry name" value="ileS"/>
    <property type="match status" value="1"/>
</dbReference>
<feature type="short sequence motif" description="'KMSKS' region" evidence="10">
    <location>
        <begin position="592"/>
        <end position="596"/>
    </location>
</feature>
<dbReference type="PROSITE" id="PS00178">
    <property type="entry name" value="AA_TRNA_LIGASE_I"/>
    <property type="match status" value="1"/>
</dbReference>
<dbReference type="CDD" id="cd00818">
    <property type="entry name" value="IleRS_core"/>
    <property type="match status" value="1"/>
</dbReference>
<dbReference type="SUPFAM" id="SSF52374">
    <property type="entry name" value="Nucleotidylyl transferase"/>
    <property type="match status" value="1"/>
</dbReference>
<evidence type="ECO:0000256" key="7">
    <source>
        <dbReference type="ARBA" id="ARBA00023146"/>
    </source>
</evidence>
<keyword evidence="5 10" id="KW-0067">ATP-binding</keyword>
<keyword evidence="2 10" id="KW-0963">Cytoplasm</keyword>
<dbReference type="GO" id="GO:0006428">
    <property type="term" value="P:isoleucyl-tRNA aminoacylation"/>
    <property type="evidence" value="ECO:0007669"/>
    <property type="project" value="UniProtKB-UniRule"/>
</dbReference>
<keyword evidence="10" id="KW-0862">Zinc</keyword>
<feature type="domain" description="Methionyl/Valyl/Leucyl/Isoleucyl-tRNA synthetase anticodon-binding" evidence="12">
    <location>
        <begin position="676"/>
        <end position="821"/>
    </location>
</feature>
<dbReference type="GO" id="GO:0005524">
    <property type="term" value="F:ATP binding"/>
    <property type="evidence" value="ECO:0007669"/>
    <property type="project" value="UniProtKB-UniRule"/>
</dbReference>
<evidence type="ECO:0000256" key="9">
    <source>
        <dbReference type="ARBA" id="ARBA00048359"/>
    </source>
</evidence>
<feature type="binding site" evidence="10">
    <location>
        <position position="880"/>
    </location>
    <ligand>
        <name>Zn(2+)</name>
        <dbReference type="ChEBI" id="CHEBI:29105"/>
    </ligand>
</feature>
<dbReference type="RefSeq" id="WP_024544051.1">
    <property type="nucleotide sequence ID" value="NZ_LR214938.2"/>
</dbReference>
<dbReference type="PANTHER" id="PTHR42765">
    <property type="entry name" value="SOLEUCYL-TRNA SYNTHETASE"/>
    <property type="match status" value="1"/>
</dbReference>
<dbReference type="Gene3D" id="1.10.10.830">
    <property type="entry name" value="Ile-tRNA synthetase CP2 domain-like"/>
    <property type="match status" value="1"/>
</dbReference>
<proteinExistence type="inferred from homology"/>
<evidence type="ECO:0000256" key="10">
    <source>
        <dbReference type="HAMAP-Rule" id="MF_02002"/>
    </source>
</evidence>
<dbReference type="Gene3D" id="3.40.50.620">
    <property type="entry name" value="HUPs"/>
    <property type="match status" value="2"/>
</dbReference>
<organism evidence="13">
    <name type="scientific">Metamycoplasma salivarium</name>
    <name type="common">Mycoplasma salivarium</name>
    <dbReference type="NCBI Taxonomy" id="2124"/>
    <lineage>
        <taxon>Bacteria</taxon>
        <taxon>Bacillati</taxon>
        <taxon>Mycoplasmatota</taxon>
        <taxon>Mycoplasmoidales</taxon>
        <taxon>Metamycoplasmataceae</taxon>
        <taxon>Metamycoplasma</taxon>
    </lineage>
</organism>
<dbReference type="InterPro" id="IPR023585">
    <property type="entry name" value="Ile-tRNA-ligase_type1"/>
</dbReference>
<dbReference type="Pfam" id="PF08264">
    <property type="entry name" value="Anticodon_1"/>
    <property type="match status" value="1"/>
</dbReference>
<dbReference type="PRINTS" id="PR00984">
    <property type="entry name" value="TRNASYNTHILE"/>
</dbReference>
<evidence type="ECO:0000313" key="13">
    <source>
        <dbReference type="EMBL" id="VEU56182.1"/>
    </source>
</evidence>
<comment type="similarity">
    <text evidence="1 10">Belongs to the class-I aminoacyl-tRNA synthetase family. IleS type 1 subfamily.</text>
</comment>
<name>A0A448ZY49_METSV</name>
<dbReference type="InterPro" id="IPR002301">
    <property type="entry name" value="Ile-tRNA-ligase"/>
</dbReference>
<evidence type="ECO:0000256" key="2">
    <source>
        <dbReference type="ARBA" id="ARBA00022490"/>
    </source>
</evidence>
<feature type="binding site" evidence="10">
    <location>
        <position position="861"/>
    </location>
    <ligand>
        <name>Zn(2+)</name>
        <dbReference type="ChEBI" id="CHEBI:29105"/>
    </ligand>
</feature>
<dbReference type="InterPro" id="IPR009080">
    <property type="entry name" value="tRNAsynth_Ia_anticodon-bd"/>
</dbReference>
<dbReference type="AlphaFoldDB" id="A0A448ZY49"/>
<accession>A0A448ZY49</accession>
<dbReference type="Gene3D" id="1.10.730.20">
    <property type="match status" value="1"/>
</dbReference>
<keyword evidence="4 10" id="KW-0547">Nucleotide-binding</keyword>
<comment type="function">
    <text evidence="8 10">Catalyzes the attachment of isoleucine to tRNA(Ile). As IleRS can inadvertently accommodate and process structurally similar amino acids such as valine, to avoid such errors it has two additional distinct tRNA(Ile)-dependent editing activities. One activity is designated as 'pretransfer' editing and involves the hydrolysis of activated Val-AMP. The other activity is designated 'posttransfer' editing and involves deacylation of mischarged Val-tRNA(Ile).</text>
</comment>
<sequence length="890" mass="104013">MEENKKDYKNTLLMPQTEFSMKADLVKKQDEYIKNWKQNKIYQKVLEKNKGNKPFVLHDGPPYANGNIHVGHALNKILKDIVVRFRSMQGYFSPYVAGWDTHGLPIEHKMLSENKKQAKDFSVTELRKACHDYALSQVNHQISQFKKLALLTDFKDIYLTLDKNVEMWQLKLFQKMVNDKLIYRDLKPVYWSPSSQSALAEAEVEYAEHISPSITVAFEINNGNKYVAKGDYVLIWTTTPWTLIANAAAAISEKFDYVLVEVNKKRYVLAKELLENVAKDCKWEQYKILKTLKGKDLINLTYISPINKNICPMVFGHHVTLDTGTGIVHIAPLFGEDDFIIGNKFNLNKIMHINDDGTINEKGLSYKDMFYEDANPKIGKYLEENGLLLSFKRLKHQYPHDWRTHLPIMYRATPQWFVSLAPIKDKLQKAIKTIKTYNEWSEKRLSLMLENRESWCISRQRKWGVPIIIFYDKNKKPVFNNEIFDYVIDLVAKHGSDIWYEKPANELLPKKFRGLGFSKENDIMDVWFDSGSTSISIKPSGLEAPFDLYLEGSDQYRGWFNSSLINSVAWRNKSPFKALVSHGFVLDGKGNKMSKSKGNVVDPLDVINKYGADILRMWVANSEYTSDVSIDDKIIQQNIEIYRKIRNTIKFMLGGLNDYTYQEIKLDSVHELMYERILKLENTLLKFYEEYKFLNIIKEINNFIIDFSGYYISITKDILYLESKNSNERLQVQFIFYKLTELLIKALAPILPITCEEIYSYFPAKNKVESIHLLNFLKHNEIKTTLEEKWAEFFALKDEIYRLIEQKIQSQEIKRQNEAEIFVNSKSSFIKSLDLVKLLMVAKVNFANINKVQKLENSYKCLRCWNHFEAKDFDKNLEICMRCKKVINGK</sequence>
<dbReference type="FunFam" id="3.40.50.620:FF:000152">
    <property type="entry name" value="Isoleucine--tRNA ligase"/>
    <property type="match status" value="1"/>
</dbReference>
<dbReference type="EMBL" id="LR214939">
    <property type="protein sequence ID" value="VEU56182.1"/>
    <property type="molecule type" value="Genomic_DNA"/>
</dbReference>
<reference evidence="13" key="1">
    <citation type="submission" date="2019-01" db="EMBL/GenBank/DDBJ databases">
        <authorList>
            <consortium name="Pathogen Informatics"/>
        </authorList>
    </citation>
    <scope>NUCLEOTIDE SEQUENCE [LARGE SCALE GENOMIC DNA]</scope>
    <source>
        <strain evidence="13">NCTC10113</strain>
    </source>
</reference>
<dbReference type="InterPro" id="IPR050081">
    <property type="entry name" value="Ile-tRNA_ligase"/>
</dbReference>
<dbReference type="GO" id="GO:0004822">
    <property type="term" value="F:isoleucine-tRNA ligase activity"/>
    <property type="evidence" value="ECO:0007669"/>
    <property type="project" value="UniProtKB-UniRule"/>
</dbReference>
<feature type="short sequence motif" description="'HIGH' region" evidence="10">
    <location>
        <begin position="62"/>
        <end position="72"/>
    </location>
</feature>
<dbReference type="CDD" id="cd07960">
    <property type="entry name" value="Anticodon_Ia_Ile_BEm"/>
    <property type="match status" value="1"/>
</dbReference>
<dbReference type="SUPFAM" id="SSF50677">
    <property type="entry name" value="ValRS/IleRS/LeuRS editing domain"/>
    <property type="match status" value="1"/>
</dbReference>
<feature type="binding site" evidence="10">
    <location>
        <position position="595"/>
    </location>
    <ligand>
        <name>ATP</name>
        <dbReference type="ChEBI" id="CHEBI:30616"/>
    </ligand>
</feature>
<dbReference type="GO" id="GO:0008270">
    <property type="term" value="F:zinc ion binding"/>
    <property type="evidence" value="ECO:0007669"/>
    <property type="project" value="UniProtKB-UniRule"/>
</dbReference>
<keyword evidence="3 10" id="KW-0436">Ligase</keyword>
<dbReference type="InterPro" id="IPR001412">
    <property type="entry name" value="aa-tRNA-synth_I_CS"/>
</dbReference>
<dbReference type="Pfam" id="PF00133">
    <property type="entry name" value="tRNA-synt_1"/>
    <property type="match status" value="1"/>
</dbReference>
<feature type="binding site" evidence="10">
    <location>
        <position position="864"/>
    </location>
    <ligand>
        <name>Zn(2+)</name>
        <dbReference type="ChEBI" id="CHEBI:29105"/>
    </ligand>
</feature>
<dbReference type="InterPro" id="IPR002300">
    <property type="entry name" value="aa-tRNA-synth_Ia"/>
</dbReference>
<evidence type="ECO:0000256" key="4">
    <source>
        <dbReference type="ARBA" id="ARBA00022741"/>
    </source>
</evidence>
<evidence type="ECO:0000259" key="11">
    <source>
        <dbReference type="Pfam" id="PF00133"/>
    </source>
</evidence>
<comment type="subcellular location">
    <subcellularLocation>
        <location evidence="10">Cytoplasm</location>
    </subcellularLocation>
</comment>
<evidence type="ECO:0000256" key="1">
    <source>
        <dbReference type="ARBA" id="ARBA00006887"/>
    </source>
</evidence>
<dbReference type="HAMAP" id="MF_02002">
    <property type="entry name" value="Ile_tRNA_synth_type1"/>
    <property type="match status" value="1"/>
</dbReference>
<dbReference type="InterPro" id="IPR014729">
    <property type="entry name" value="Rossmann-like_a/b/a_fold"/>
</dbReference>
<dbReference type="PANTHER" id="PTHR42765:SF1">
    <property type="entry name" value="ISOLEUCINE--TRNA LIGASE, MITOCHONDRIAL"/>
    <property type="match status" value="1"/>
</dbReference>
<keyword evidence="10" id="KW-0479">Metal-binding</keyword>
<comment type="subunit">
    <text evidence="10">Monomer.</text>
</comment>
<geneLocation type="plasmid" evidence="13">
    <name>2</name>
</geneLocation>
<dbReference type="EC" id="6.1.1.5" evidence="10"/>
<evidence type="ECO:0000256" key="5">
    <source>
        <dbReference type="ARBA" id="ARBA00022840"/>
    </source>
</evidence>
<comment type="catalytic activity">
    <reaction evidence="9 10">
        <text>tRNA(Ile) + L-isoleucine + ATP = L-isoleucyl-tRNA(Ile) + AMP + diphosphate</text>
        <dbReference type="Rhea" id="RHEA:11060"/>
        <dbReference type="Rhea" id="RHEA-COMP:9666"/>
        <dbReference type="Rhea" id="RHEA-COMP:9695"/>
        <dbReference type="ChEBI" id="CHEBI:30616"/>
        <dbReference type="ChEBI" id="CHEBI:33019"/>
        <dbReference type="ChEBI" id="CHEBI:58045"/>
        <dbReference type="ChEBI" id="CHEBI:78442"/>
        <dbReference type="ChEBI" id="CHEBI:78528"/>
        <dbReference type="ChEBI" id="CHEBI:456215"/>
        <dbReference type="EC" id="6.1.1.5"/>
    </reaction>
</comment>
<gene>
    <name evidence="13" type="primary">ileS_2</name>
    <name evidence="10" type="synonym">ileS</name>
    <name evidence="13" type="ORF">NCTC10113_01070</name>
</gene>
<dbReference type="GO" id="GO:0002161">
    <property type="term" value="F:aminoacyl-tRNA deacylase activity"/>
    <property type="evidence" value="ECO:0007669"/>
    <property type="project" value="InterPro"/>
</dbReference>
<keyword evidence="13" id="KW-0614">Plasmid</keyword>
<dbReference type="SUPFAM" id="SSF47323">
    <property type="entry name" value="Anticodon-binding domain of a subclass of class I aminoacyl-tRNA synthetases"/>
    <property type="match status" value="1"/>
</dbReference>
<dbReference type="GO" id="GO:0000049">
    <property type="term" value="F:tRNA binding"/>
    <property type="evidence" value="ECO:0007669"/>
    <property type="project" value="InterPro"/>
</dbReference>
<dbReference type="GO" id="GO:0005829">
    <property type="term" value="C:cytosol"/>
    <property type="evidence" value="ECO:0007669"/>
    <property type="project" value="TreeGrafter"/>
</dbReference>
<protein>
    <recommendedName>
        <fullName evidence="10">Isoleucine--tRNA ligase</fullName>
        <ecNumber evidence="10">6.1.1.5</ecNumber>
    </recommendedName>
    <alternativeName>
        <fullName evidence="10">Isoleucyl-tRNA synthetase</fullName>
        <shortName evidence="10">IleRS</shortName>
    </alternativeName>
</protein>
<dbReference type="InterPro" id="IPR009008">
    <property type="entry name" value="Val/Leu/Ile-tRNA-synth_edit"/>
</dbReference>
<comment type="cofactor">
    <cofactor evidence="10">
        <name>Zn(2+)</name>
        <dbReference type="ChEBI" id="CHEBI:29105"/>
    </cofactor>
    <text evidence="10">Binds 1 zinc ion per subunit.</text>
</comment>
<feature type="binding site" evidence="10">
    <location>
        <position position="883"/>
    </location>
    <ligand>
        <name>Zn(2+)</name>
        <dbReference type="ChEBI" id="CHEBI:29105"/>
    </ligand>
</feature>
<keyword evidence="7 10" id="KW-0030">Aminoacyl-tRNA synthetase</keyword>
<evidence type="ECO:0000256" key="3">
    <source>
        <dbReference type="ARBA" id="ARBA00022598"/>
    </source>
</evidence>
<dbReference type="InterPro" id="IPR033708">
    <property type="entry name" value="Anticodon_Ile_BEm"/>
</dbReference>